<name>A0AA36MPB7_9DINO</name>
<feature type="non-terminal residue" evidence="1">
    <location>
        <position position="1"/>
    </location>
</feature>
<gene>
    <name evidence="1" type="ORF">EVOR1521_LOCUS7524</name>
</gene>
<dbReference type="Proteomes" id="UP001178507">
    <property type="component" value="Unassembled WGS sequence"/>
</dbReference>
<evidence type="ECO:0000313" key="1">
    <source>
        <dbReference type="EMBL" id="CAJ1379216.1"/>
    </source>
</evidence>
<reference evidence="1" key="1">
    <citation type="submission" date="2023-08" db="EMBL/GenBank/DDBJ databases">
        <authorList>
            <person name="Chen Y."/>
            <person name="Shah S."/>
            <person name="Dougan E. K."/>
            <person name="Thang M."/>
            <person name="Chan C."/>
        </authorList>
    </citation>
    <scope>NUCLEOTIDE SEQUENCE</scope>
</reference>
<evidence type="ECO:0000313" key="2">
    <source>
        <dbReference type="Proteomes" id="UP001178507"/>
    </source>
</evidence>
<comment type="caution">
    <text evidence="1">The sequence shown here is derived from an EMBL/GenBank/DDBJ whole genome shotgun (WGS) entry which is preliminary data.</text>
</comment>
<accession>A0AA36MPB7</accession>
<sequence>VEDYKQKNQRGEVIIRECLDLLTDSQLTGIVRILGKKSVVSSEEKIVEVAYVLLSDLNSLDLMIAAANRSKYDILSVFTAIYVRESSMEKSTGLSFTNEK</sequence>
<keyword evidence="2" id="KW-1185">Reference proteome</keyword>
<dbReference type="EMBL" id="CAUJNA010000608">
    <property type="protein sequence ID" value="CAJ1379216.1"/>
    <property type="molecule type" value="Genomic_DNA"/>
</dbReference>
<organism evidence="1 2">
    <name type="scientific">Effrenium voratum</name>
    <dbReference type="NCBI Taxonomy" id="2562239"/>
    <lineage>
        <taxon>Eukaryota</taxon>
        <taxon>Sar</taxon>
        <taxon>Alveolata</taxon>
        <taxon>Dinophyceae</taxon>
        <taxon>Suessiales</taxon>
        <taxon>Symbiodiniaceae</taxon>
        <taxon>Effrenium</taxon>
    </lineage>
</organism>
<protein>
    <submittedName>
        <fullName evidence="1">Uncharacterized protein</fullName>
    </submittedName>
</protein>
<proteinExistence type="predicted"/>
<dbReference type="AlphaFoldDB" id="A0AA36MPB7"/>